<dbReference type="Gene3D" id="3.90.105.10">
    <property type="entry name" value="Molybdopterin biosynthesis moea protein, domain 2"/>
    <property type="match status" value="1"/>
</dbReference>
<accession>A0A4V2V0L2</accession>
<dbReference type="EMBL" id="SMAL01000001">
    <property type="protein sequence ID" value="TCT16749.1"/>
    <property type="molecule type" value="Genomic_DNA"/>
</dbReference>
<comment type="catalytic activity">
    <reaction evidence="1">
        <text>adenylyl-molybdopterin + molybdate = Mo-molybdopterin + AMP + H(+)</text>
        <dbReference type="Rhea" id="RHEA:35047"/>
        <dbReference type="ChEBI" id="CHEBI:15378"/>
        <dbReference type="ChEBI" id="CHEBI:36264"/>
        <dbReference type="ChEBI" id="CHEBI:62727"/>
        <dbReference type="ChEBI" id="CHEBI:71302"/>
        <dbReference type="ChEBI" id="CHEBI:456215"/>
    </reaction>
</comment>
<comment type="function">
    <text evidence="1">Catalyzes the insertion of molybdate into adenylated molybdopterin with the concomitant release of AMP.</text>
</comment>
<dbReference type="Proteomes" id="UP000294902">
    <property type="component" value="Unassembled WGS sequence"/>
</dbReference>
<sequence>MKVVSVEDAVGMVLAHDLTKIVSDEFKGAAFKKGHIIRSEDIESLKKMGKFHINIIELGDNEVHEEEAAFRIGKGACGEGVYLTEPSEGKVSLKAMKRGLLKVNRICLESINEIEDIILSTRHSGTIVEKDQLIAGTKIIPLVTDKDKVELAERICKEIGSVVSVKSLFCLKVGVVVTGTEVYNGIIEDKFAPVLEEKVKALGGNCLDVIFVPDDEFLIKEAINNQLNNGAELVMVSGGMAVDADDITPVAIKDLGTEVISYGSPVLPGAMFMIAYKGDIPILGIPACGMFNKITVLDIVLPRIFAKEKITKKDIVALAHGGLCLACEVCRYPICPMGK</sequence>
<reference evidence="3 4" key="1">
    <citation type="submission" date="2019-03" db="EMBL/GenBank/DDBJ databases">
        <title>Genomic Encyclopedia of Type Strains, Phase IV (KMG-IV): sequencing the most valuable type-strain genomes for metagenomic binning, comparative biology and taxonomic classification.</title>
        <authorList>
            <person name="Goeker M."/>
        </authorList>
    </citation>
    <scope>NUCLEOTIDE SEQUENCE [LARGE SCALE GENOMIC DNA]</scope>
    <source>
        <strain evidence="3 4">DSM 24629</strain>
    </source>
</reference>
<dbReference type="InterPro" id="IPR038987">
    <property type="entry name" value="MoeA-like"/>
</dbReference>
<gene>
    <name evidence="3" type="ORF">EDC18_10144</name>
</gene>
<dbReference type="GO" id="GO:0006777">
    <property type="term" value="P:Mo-molybdopterin cofactor biosynthetic process"/>
    <property type="evidence" value="ECO:0007669"/>
    <property type="project" value="UniProtKB-UniRule"/>
</dbReference>
<comment type="cofactor">
    <cofactor evidence="1">
        <name>Mg(2+)</name>
        <dbReference type="ChEBI" id="CHEBI:18420"/>
    </cofactor>
</comment>
<dbReference type="GO" id="GO:0046872">
    <property type="term" value="F:metal ion binding"/>
    <property type="evidence" value="ECO:0007669"/>
    <property type="project" value="UniProtKB-UniRule"/>
</dbReference>
<dbReference type="EC" id="2.10.1.1" evidence="1"/>
<keyword evidence="1" id="KW-0500">Molybdenum</keyword>
<organism evidence="3 4">
    <name type="scientific">Natranaerovirga pectinivora</name>
    <dbReference type="NCBI Taxonomy" id="682400"/>
    <lineage>
        <taxon>Bacteria</taxon>
        <taxon>Bacillati</taxon>
        <taxon>Bacillota</taxon>
        <taxon>Clostridia</taxon>
        <taxon>Lachnospirales</taxon>
        <taxon>Natranaerovirgaceae</taxon>
        <taxon>Natranaerovirga</taxon>
    </lineage>
</organism>
<comment type="similarity">
    <text evidence="1">Belongs to the MoeA family.</text>
</comment>
<evidence type="ECO:0000259" key="2">
    <source>
        <dbReference type="SMART" id="SM00852"/>
    </source>
</evidence>
<dbReference type="InterPro" id="IPR001453">
    <property type="entry name" value="MoaB/Mog_dom"/>
</dbReference>
<keyword evidence="4" id="KW-1185">Reference proteome</keyword>
<protein>
    <recommendedName>
        <fullName evidence="1">Molybdopterin molybdenumtransferase</fullName>
        <ecNumber evidence="1">2.10.1.1</ecNumber>
    </recommendedName>
</protein>
<dbReference type="GO" id="GO:0005829">
    <property type="term" value="C:cytosol"/>
    <property type="evidence" value="ECO:0007669"/>
    <property type="project" value="TreeGrafter"/>
</dbReference>
<dbReference type="RefSeq" id="WP_132249085.1">
    <property type="nucleotide sequence ID" value="NZ_SMAL01000001.1"/>
</dbReference>
<dbReference type="AlphaFoldDB" id="A0A4V2V0L2"/>
<dbReference type="UniPathway" id="UPA00344"/>
<feature type="domain" description="MoaB/Mog" evidence="2">
    <location>
        <begin position="174"/>
        <end position="306"/>
    </location>
</feature>
<dbReference type="GO" id="GO:0061599">
    <property type="term" value="F:molybdopterin molybdotransferase activity"/>
    <property type="evidence" value="ECO:0007669"/>
    <property type="project" value="UniProtKB-UniRule"/>
</dbReference>
<dbReference type="PANTHER" id="PTHR10192">
    <property type="entry name" value="MOLYBDOPTERIN BIOSYNTHESIS PROTEIN"/>
    <property type="match status" value="1"/>
</dbReference>
<evidence type="ECO:0000313" key="3">
    <source>
        <dbReference type="EMBL" id="TCT16749.1"/>
    </source>
</evidence>
<keyword evidence="1" id="KW-0501">Molybdenum cofactor biosynthesis</keyword>
<dbReference type="PANTHER" id="PTHR10192:SF28">
    <property type="entry name" value="MOLYBDOPTERIN MOLYBDENUMTRANSFERASE"/>
    <property type="match status" value="1"/>
</dbReference>
<dbReference type="InterPro" id="IPR036425">
    <property type="entry name" value="MoaB/Mog-like_dom_sf"/>
</dbReference>
<dbReference type="CDD" id="cd03522">
    <property type="entry name" value="MoeA_like"/>
    <property type="match status" value="1"/>
</dbReference>
<dbReference type="SMART" id="SM00852">
    <property type="entry name" value="MoCF_biosynth"/>
    <property type="match status" value="1"/>
</dbReference>
<keyword evidence="1" id="KW-0479">Metal-binding</keyword>
<dbReference type="SUPFAM" id="SSF53218">
    <property type="entry name" value="Molybdenum cofactor biosynthesis proteins"/>
    <property type="match status" value="1"/>
</dbReference>
<comment type="pathway">
    <text evidence="1">Cofactor biosynthesis; molybdopterin biosynthesis.</text>
</comment>
<dbReference type="Pfam" id="PF00994">
    <property type="entry name" value="MoCF_biosynth"/>
    <property type="match status" value="1"/>
</dbReference>
<evidence type="ECO:0000313" key="4">
    <source>
        <dbReference type="Proteomes" id="UP000294902"/>
    </source>
</evidence>
<dbReference type="Gene3D" id="3.40.980.10">
    <property type="entry name" value="MoaB/Mog-like domain"/>
    <property type="match status" value="1"/>
</dbReference>
<proteinExistence type="inferred from homology"/>
<comment type="caution">
    <text evidence="3">The sequence shown here is derived from an EMBL/GenBank/DDBJ whole genome shotgun (WGS) entry which is preliminary data.</text>
</comment>
<evidence type="ECO:0000256" key="1">
    <source>
        <dbReference type="RuleBase" id="RU365090"/>
    </source>
</evidence>
<keyword evidence="1" id="KW-0808">Transferase</keyword>
<dbReference type="OrthoDB" id="9767940at2"/>
<keyword evidence="1" id="KW-0460">Magnesium</keyword>
<name>A0A4V2V0L2_9FIRM</name>